<gene>
    <name evidence="2" type="ORF">GCM10017790_74650</name>
</gene>
<dbReference type="SMART" id="SM00054">
    <property type="entry name" value="EFh"/>
    <property type="match status" value="4"/>
</dbReference>
<dbReference type="SUPFAM" id="SSF47473">
    <property type="entry name" value="EF-hand"/>
    <property type="match status" value="1"/>
</dbReference>
<dbReference type="RefSeq" id="WP_191259124.1">
    <property type="nucleotide sequence ID" value="NZ_BNAY01000011.1"/>
</dbReference>
<dbReference type="InterPro" id="IPR002048">
    <property type="entry name" value="EF_hand_dom"/>
</dbReference>
<evidence type="ECO:0000313" key="3">
    <source>
        <dbReference type="Proteomes" id="UP000635387"/>
    </source>
</evidence>
<accession>A0ABQ3M9F3</accession>
<dbReference type="PROSITE" id="PS50222">
    <property type="entry name" value="EF_HAND_2"/>
    <property type="match status" value="2"/>
</dbReference>
<dbReference type="Proteomes" id="UP000635387">
    <property type="component" value="Unassembled WGS sequence"/>
</dbReference>
<feature type="domain" description="EF-hand" evidence="1">
    <location>
        <begin position="5"/>
        <end position="40"/>
    </location>
</feature>
<organism evidence="2 3">
    <name type="scientific">Amycolatopsis oliviviridis</name>
    <dbReference type="NCBI Taxonomy" id="1471590"/>
    <lineage>
        <taxon>Bacteria</taxon>
        <taxon>Bacillati</taxon>
        <taxon>Actinomycetota</taxon>
        <taxon>Actinomycetes</taxon>
        <taxon>Pseudonocardiales</taxon>
        <taxon>Pseudonocardiaceae</taxon>
        <taxon>Amycolatopsis</taxon>
    </lineage>
</organism>
<dbReference type="InterPro" id="IPR011992">
    <property type="entry name" value="EF-hand-dom_pair"/>
</dbReference>
<dbReference type="Gene3D" id="1.10.238.10">
    <property type="entry name" value="EF-hand"/>
    <property type="match status" value="1"/>
</dbReference>
<reference evidence="3" key="1">
    <citation type="journal article" date="2019" name="Int. J. Syst. Evol. Microbiol.">
        <title>The Global Catalogue of Microorganisms (GCM) 10K type strain sequencing project: providing services to taxonomists for standard genome sequencing and annotation.</title>
        <authorList>
            <consortium name="The Broad Institute Genomics Platform"/>
            <consortium name="The Broad Institute Genome Sequencing Center for Infectious Disease"/>
            <person name="Wu L."/>
            <person name="Ma J."/>
        </authorList>
    </citation>
    <scope>NUCLEOTIDE SEQUENCE [LARGE SCALE GENOMIC DNA]</scope>
    <source>
        <strain evidence="3">CGMCC 4.7683</strain>
    </source>
</reference>
<feature type="domain" description="EF-hand" evidence="1">
    <location>
        <begin position="90"/>
        <end position="125"/>
    </location>
</feature>
<evidence type="ECO:0000313" key="2">
    <source>
        <dbReference type="EMBL" id="GHH34560.1"/>
    </source>
</evidence>
<name>A0ABQ3M9F3_9PSEU</name>
<dbReference type="InterPro" id="IPR018247">
    <property type="entry name" value="EF_Hand_1_Ca_BS"/>
</dbReference>
<dbReference type="EMBL" id="BNAY01000011">
    <property type="protein sequence ID" value="GHH34560.1"/>
    <property type="molecule type" value="Genomic_DNA"/>
</dbReference>
<proteinExistence type="predicted"/>
<dbReference type="PROSITE" id="PS00018">
    <property type="entry name" value="EF_HAND_1"/>
    <property type="match status" value="4"/>
</dbReference>
<keyword evidence="3" id="KW-1185">Reference proteome</keyword>
<dbReference type="CDD" id="cd00051">
    <property type="entry name" value="EFh"/>
    <property type="match status" value="1"/>
</dbReference>
<dbReference type="Pfam" id="PF13202">
    <property type="entry name" value="EF-hand_5"/>
    <property type="match status" value="1"/>
</dbReference>
<comment type="caution">
    <text evidence="2">The sequence shown here is derived from an EMBL/GenBank/DDBJ whole genome shotgun (WGS) entry which is preliminary data.</text>
</comment>
<sequence length="175" mass="19158">MASDLQRRKISGVFAAMDVDGDGFLQEQDFQALAARWARRRAPGDAQSLTGIMLSWWTTLLAASDLDRDDKVTLDEVLLVVDKLPGMPEAVTATADAMFEAIDENRDGMISAAEYRRLIEVWNGRPTDTDATFPLLDSDGDGMLSRDEFAALWLEFWAGDDAEAPGTLVFGPLAA</sequence>
<evidence type="ECO:0000259" key="1">
    <source>
        <dbReference type="PROSITE" id="PS50222"/>
    </source>
</evidence>
<protein>
    <submittedName>
        <fullName evidence="2">Calcium-binding protein</fullName>
    </submittedName>
</protein>
<dbReference type="Pfam" id="PF13499">
    <property type="entry name" value="EF-hand_7"/>
    <property type="match status" value="1"/>
</dbReference>